<dbReference type="KEGG" id="mpp:MICPUCDRAFT_60764"/>
<keyword evidence="2" id="KW-0150">Chloroplast</keyword>
<accession>C1MZK6</accession>
<name>C1MZK6_MICPC</name>
<dbReference type="RefSeq" id="XP_003060970.1">
    <property type="nucleotide sequence ID" value="XM_003060924.1"/>
</dbReference>
<dbReference type="GeneID" id="9686409"/>
<dbReference type="STRING" id="564608.C1MZK6"/>
<dbReference type="SUPFAM" id="SSF103511">
    <property type="entry name" value="Chlorophyll a-b binding protein"/>
    <property type="match status" value="1"/>
</dbReference>
<evidence type="ECO:0000313" key="5">
    <source>
        <dbReference type="Proteomes" id="UP000001876"/>
    </source>
</evidence>
<dbReference type="OrthoDB" id="513190at2759"/>
<evidence type="ECO:0000256" key="3">
    <source>
        <dbReference type="ARBA" id="ARBA00022640"/>
    </source>
</evidence>
<gene>
    <name evidence="4" type="primary">CBR/ELIP3</name>
    <name evidence="4" type="ORF">MICPUCDRAFT_60764</name>
</gene>
<dbReference type="Pfam" id="PF00504">
    <property type="entry name" value="Chloroa_b-bind"/>
    <property type="match status" value="1"/>
</dbReference>
<keyword evidence="3" id="KW-0934">Plastid</keyword>
<comment type="subcellular location">
    <subcellularLocation>
        <location evidence="1">Plastid</location>
        <location evidence="1">Chloroplast</location>
    </subcellularLocation>
</comment>
<evidence type="ECO:0000313" key="4">
    <source>
        <dbReference type="EMBL" id="EEH54620.1"/>
    </source>
</evidence>
<dbReference type="Proteomes" id="UP000001876">
    <property type="component" value="Unassembled WGS sequence"/>
</dbReference>
<dbReference type="EMBL" id="GG663743">
    <property type="protein sequence ID" value="EEH54620.1"/>
    <property type="molecule type" value="Genomic_DNA"/>
</dbReference>
<evidence type="ECO:0000256" key="1">
    <source>
        <dbReference type="ARBA" id="ARBA00004229"/>
    </source>
</evidence>
<evidence type="ECO:0000256" key="2">
    <source>
        <dbReference type="ARBA" id="ARBA00022528"/>
    </source>
</evidence>
<dbReference type="AlphaFoldDB" id="C1MZK6"/>
<dbReference type="InterPro" id="IPR022796">
    <property type="entry name" value="Chloroa_b-bind"/>
</dbReference>
<protein>
    <submittedName>
        <fullName evidence="4">Early light induced protein-like 5, chloroplast</fullName>
    </submittedName>
</protein>
<dbReference type="OMA" id="DEYKANP"/>
<organism evidence="5">
    <name type="scientific">Micromonas pusilla (strain CCMP1545)</name>
    <name type="common">Picoplanktonic green alga</name>
    <dbReference type="NCBI Taxonomy" id="564608"/>
    <lineage>
        <taxon>Eukaryota</taxon>
        <taxon>Viridiplantae</taxon>
        <taxon>Chlorophyta</taxon>
        <taxon>Mamiellophyceae</taxon>
        <taxon>Mamiellales</taxon>
        <taxon>Mamiellaceae</taxon>
        <taxon>Micromonas</taxon>
    </lineage>
</organism>
<keyword evidence="5" id="KW-1185">Reference proteome</keyword>
<reference evidence="4 5" key="1">
    <citation type="journal article" date="2009" name="Science">
        <title>Green evolution and dynamic adaptations revealed by genomes of the marine picoeukaryotes Micromonas.</title>
        <authorList>
            <person name="Worden A.Z."/>
            <person name="Lee J.H."/>
            <person name="Mock T."/>
            <person name="Rouze P."/>
            <person name="Simmons M.P."/>
            <person name="Aerts A.L."/>
            <person name="Allen A.E."/>
            <person name="Cuvelier M.L."/>
            <person name="Derelle E."/>
            <person name="Everett M.V."/>
            <person name="Foulon E."/>
            <person name="Grimwood J."/>
            <person name="Gundlach H."/>
            <person name="Henrissat B."/>
            <person name="Napoli C."/>
            <person name="McDonald S.M."/>
            <person name="Parker M.S."/>
            <person name="Rombauts S."/>
            <person name="Salamov A."/>
            <person name="Von Dassow P."/>
            <person name="Badger J.H."/>
            <person name="Coutinho P.M."/>
            <person name="Demir E."/>
            <person name="Dubchak I."/>
            <person name="Gentemann C."/>
            <person name="Eikrem W."/>
            <person name="Gready J.E."/>
            <person name="John U."/>
            <person name="Lanier W."/>
            <person name="Lindquist E.A."/>
            <person name="Lucas S."/>
            <person name="Mayer K.F."/>
            <person name="Moreau H."/>
            <person name="Not F."/>
            <person name="Otillar R."/>
            <person name="Panaud O."/>
            <person name="Pangilinan J."/>
            <person name="Paulsen I."/>
            <person name="Piegu B."/>
            <person name="Poliakov A."/>
            <person name="Robbens S."/>
            <person name="Schmutz J."/>
            <person name="Toulza E."/>
            <person name="Wyss T."/>
            <person name="Zelensky A."/>
            <person name="Zhou K."/>
            <person name="Armbrust E.V."/>
            <person name="Bhattacharya D."/>
            <person name="Goodenough U.W."/>
            <person name="Van de Peer Y."/>
            <person name="Grigoriev I.V."/>
        </authorList>
    </citation>
    <scope>NUCLEOTIDE SEQUENCE [LARGE SCALE GENOMIC DNA]</scope>
    <source>
        <strain evidence="4 5">CCMP1545</strain>
    </source>
</reference>
<sequence>MASMTFSPLALSSRVAPRVAGRAAAKASKASFRVKASMDESMPAEAQAVAAPAPVSKFEAFKNTMSFGAWAPETINGRVAQIAFVAGLGAELSTGESFTSQFAAHTGAIAFASGLITLASFMPSMQNADGYKADPATLKPGKPWTIDAEKANGRGAMIGLVSMLVLEKVIGGPITGLFGGASDSFGNADQFYDDSFKAQVEVPVAMPAASSFADFDAPVAAAAPAVVVEDAAAVDAVVAYEAAVVAEPVRVEGAVVEEVEAAAMELGREVSAAQDAAADAVAVEM</sequence>
<proteinExistence type="predicted"/>
<dbReference type="GO" id="GO:0009507">
    <property type="term" value="C:chloroplast"/>
    <property type="evidence" value="ECO:0007669"/>
    <property type="project" value="UniProtKB-SubCell"/>
</dbReference>